<name>A0A4V3FUD7_9PSEU</name>
<dbReference type="Proteomes" id="UP000294927">
    <property type="component" value="Unassembled WGS sequence"/>
</dbReference>
<dbReference type="Pfam" id="PF14273">
    <property type="entry name" value="DUF4360"/>
    <property type="match status" value="1"/>
</dbReference>
<gene>
    <name evidence="2" type="ORF">CLV71_10371</name>
</gene>
<dbReference type="InterPro" id="IPR025649">
    <property type="entry name" value="DUF4360"/>
</dbReference>
<evidence type="ECO:0000256" key="1">
    <source>
        <dbReference type="SAM" id="SignalP"/>
    </source>
</evidence>
<protein>
    <submittedName>
        <fullName evidence="2">Uncharacterized protein DUF4360</fullName>
    </submittedName>
</protein>
<dbReference type="PANTHER" id="PTHR38847">
    <property type="match status" value="1"/>
</dbReference>
<keyword evidence="3" id="KW-1185">Reference proteome</keyword>
<feature type="signal peptide" evidence="1">
    <location>
        <begin position="1"/>
        <end position="28"/>
    </location>
</feature>
<dbReference type="EMBL" id="SOCP01000003">
    <property type="protein sequence ID" value="TDV54831.1"/>
    <property type="molecule type" value="Genomic_DNA"/>
</dbReference>
<evidence type="ECO:0000313" key="3">
    <source>
        <dbReference type="Proteomes" id="UP000294927"/>
    </source>
</evidence>
<dbReference type="RefSeq" id="WP_208297456.1">
    <property type="nucleotide sequence ID" value="NZ_SOCP01000003.1"/>
</dbReference>
<sequence length="213" mass="23022">MSVRPTNVRLLVLVALTSVFVLPGAASAETPPAAGITLDVVSVNGSGCPPGTANVSVLPDSSGFRVTYRDFLARAGGETNPTDFRKNCQLNVLVHIPQGFTFAVAQADYRGRARLENGATALERTNYYFQGSPDNNYVDHNFSGPLSGTWHTIDATPVNELVYAPCGEDRNLNVNTEIRVDEGTVNPNKVSSMSMRTSEGNVDTIVHFEWKQC</sequence>
<dbReference type="PANTHER" id="PTHR38847:SF1">
    <property type="entry name" value="PSEUDOURIDINE SYNTHASE RSUA_RLUA-LIKE DOMAIN-CONTAINING PROTEIN"/>
    <property type="match status" value="1"/>
</dbReference>
<feature type="chain" id="PRO_5020642569" evidence="1">
    <location>
        <begin position="29"/>
        <end position="213"/>
    </location>
</feature>
<comment type="caution">
    <text evidence="2">The sequence shown here is derived from an EMBL/GenBank/DDBJ whole genome shotgun (WGS) entry which is preliminary data.</text>
</comment>
<keyword evidence="1" id="KW-0732">Signal</keyword>
<evidence type="ECO:0000313" key="2">
    <source>
        <dbReference type="EMBL" id="TDV54831.1"/>
    </source>
</evidence>
<dbReference type="AlphaFoldDB" id="A0A4V3FUD7"/>
<organism evidence="2 3">
    <name type="scientific">Actinophytocola oryzae</name>
    <dbReference type="NCBI Taxonomy" id="502181"/>
    <lineage>
        <taxon>Bacteria</taxon>
        <taxon>Bacillati</taxon>
        <taxon>Actinomycetota</taxon>
        <taxon>Actinomycetes</taxon>
        <taxon>Pseudonocardiales</taxon>
        <taxon>Pseudonocardiaceae</taxon>
    </lineage>
</organism>
<proteinExistence type="predicted"/>
<accession>A0A4V3FUD7</accession>
<reference evidence="2 3" key="1">
    <citation type="submission" date="2019-03" db="EMBL/GenBank/DDBJ databases">
        <title>Genomic Encyclopedia of Archaeal and Bacterial Type Strains, Phase II (KMG-II): from individual species to whole genera.</title>
        <authorList>
            <person name="Goeker M."/>
        </authorList>
    </citation>
    <scope>NUCLEOTIDE SEQUENCE [LARGE SCALE GENOMIC DNA]</scope>
    <source>
        <strain evidence="2 3">DSM 45499</strain>
    </source>
</reference>